<reference evidence="2 3" key="1">
    <citation type="journal article" date="2021" name="BMC Genomics">
        <title>Datura genome reveals duplications of psychoactive alkaloid biosynthetic genes and high mutation rate following tissue culture.</title>
        <authorList>
            <person name="Rajewski A."/>
            <person name="Carter-House D."/>
            <person name="Stajich J."/>
            <person name="Litt A."/>
        </authorList>
    </citation>
    <scope>NUCLEOTIDE SEQUENCE [LARGE SCALE GENOMIC DNA]</scope>
    <source>
        <strain evidence="2">AR-01</strain>
    </source>
</reference>
<feature type="compositionally biased region" description="Basic and acidic residues" evidence="1">
    <location>
        <begin position="34"/>
        <end position="44"/>
    </location>
</feature>
<name>A0ABS8VS13_DATST</name>
<comment type="caution">
    <text evidence="2">The sequence shown here is derived from an EMBL/GenBank/DDBJ whole genome shotgun (WGS) entry which is preliminary data.</text>
</comment>
<proteinExistence type="predicted"/>
<keyword evidence="3" id="KW-1185">Reference proteome</keyword>
<evidence type="ECO:0000256" key="1">
    <source>
        <dbReference type="SAM" id="MobiDB-lite"/>
    </source>
</evidence>
<accession>A0ABS8VS13</accession>
<dbReference type="Proteomes" id="UP000823775">
    <property type="component" value="Unassembled WGS sequence"/>
</dbReference>
<protein>
    <submittedName>
        <fullName evidence="2">Uncharacterized protein</fullName>
    </submittedName>
</protein>
<dbReference type="EMBL" id="JACEIK010005634">
    <property type="protein sequence ID" value="MCE0481942.1"/>
    <property type="molecule type" value="Genomic_DNA"/>
</dbReference>
<feature type="compositionally biased region" description="Basic and acidic residues" evidence="1">
    <location>
        <begin position="128"/>
        <end position="139"/>
    </location>
</feature>
<feature type="compositionally biased region" description="Acidic residues" evidence="1">
    <location>
        <begin position="107"/>
        <end position="127"/>
    </location>
</feature>
<sequence>MAAPVQSNSGRPDIHGTMTSTGNKKEQEAGAWKEISKRRQLRDELELDNSSCSEVQYDIETSKESLVVTTRPKSKAQEAAAATASPSQFDEGSDEAMSNGDNPPVDNAEEGNDDAEESSDDNTDVEDSDYKESASKKSNEQGSISMKKGNPSSSIQDKSKIQINSLNEVPELKRLFEGYNIYWMAKTTTIYNMEMVHEFYANYYCTLEKKAPSNNVVKKMPVLDSVRVRAILVDISKRTISMVLMGGNNTVPTRTTEYDYQMEAMKGIKKWST</sequence>
<evidence type="ECO:0000313" key="2">
    <source>
        <dbReference type="EMBL" id="MCE0481942.1"/>
    </source>
</evidence>
<feature type="region of interest" description="Disordered" evidence="1">
    <location>
        <begin position="1"/>
        <end position="159"/>
    </location>
</feature>
<evidence type="ECO:0000313" key="3">
    <source>
        <dbReference type="Proteomes" id="UP000823775"/>
    </source>
</evidence>
<feature type="compositionally biased region" description="Polar residues" evidence="1">
    <location>
        <begin position="1"/>
        <end position="10"/>
    </location>
</feature>
<gene>
    <name evidence="2" type="ORF">HAX54_040155</name>
</gene>
<organism evidence="2 3">
    <name type="scientific">Datura stramonium</name>
    <name type="common">Jimsonweed</name>
    <name type="synonym">Common thornapple</name>
    <dbReference type="NCBI Taxonomy" id="4076"/>
    <lineage>
        <taxon>Eukaryota</taxon>
        <taxon>Viridiplantae</taxon>
        <taxon>Streptophyta</taxon>
        <taxon>Embryophyta</taxon>
        <taxon>Tracheophyta</taxon>
        <taxon>Spermatophyta</taxon>
        <taxon>Magnoliopsida</taxon>
        <taxon>eudicotyledons</taxon>
        <taxon>Gunneridae</taxon>
        <taxon>Pentapetalae</taxon>
        <taxon>asterids</taxon>
        <taxon>lamiids</taxon>
        <taxon>Solanales</taxon>
        <taxon>Solanaceae</taxon>
        <taxon>Solanoideae</taxon>
        <taxon>Datureae</taxon>
        <taxon>Datura</taxon>
    </lineage>
</organism>